<feature type="chain" id="PRO_5026254825" evidence="12">
    <location>
        <begin position="23"/>
        <end position="1073"/>
    </location>
</feature>
<sequence>MSIMSRIEIIRAALVCSSAAWAASFAGTAYAQDAEVAAEAAVEPGESIVVTGSRIQRRDYEANSPIVTANEELLENQSTAAIETALNKLPAFTPVQTPSLGGDIQATATSTPGAATLSLRNLGTNRNLVLIDGRRATPANALGVVDINTIPVAAVERVEIITGGASATYGADAVGGVVNFILKRDFEGLQLDGRAGISQRGDGFEYNVNGLLGTNFADDRGNVTIGVGLNKRESAKRIDRPWFREALRDPRFAGTEFFPDFSAFQPYGGVNPTQDAVNAIFTPGAVPAGSRIYFNEDGTAFTGFFQSVPGGAYRFKGDLSGEKWAKTADGALKQNFLDDFVVLPLKRYNIYLRGNYEINDSIGVFTRADFTRVRTTTVQQPSPSVNGWSALVPAASPVPAELRSLLNSRVIPAGMDQATYRNSFFVNTLNCDPNAVPGAPGSGASCDWQLTYYLNQNNRQARTDVSTYNIVAGLEGEIPGTDWSWEVYASQGESQTDSLITGTASLERFRAVVSAPNWGAGFRAQGNPLFGGFGAATATCTSGFDPFNKGNVSQDCLEAISADLKNRSIMQQTVYEANLQGGLFDLPAGDLRFAAGASYRKNDYEYLNDTLTSQGRSFLDQTIGIYPSGNSRGVITVKEAYGELLIPVLRDLPFVESLELNVGARTSDYNTTGSSFTWKAMADWEVTDWLRIRGGYNKAVRAPNIAELFLAPQQNFTAAGGGDVCRTSNTLPYSANPATNPNAANVRAVCEILMNRQIAGTSNVFYSDPQFFAAQGPAFAFPTLVGNPNVKPEQAKTWTIGAVANSPFDSPWLNRLRLSVDYYNIKVDDAIGPQTLDTAQLQCFDPFYNPAITTSPATAAASPFCQAIGRVAGDGALGNVQVTYLNSGRFRTQGVDFQLDWAADIGPGTFSLNSVVNYLITLKSSGLPTRPLVEYAGTLGPVGSAGVAENGLNPGAFRWKMLNTFGYSVGPAEVSLQWQHLPSAKSISYPLNPNTPFVGSPAYDLFNLNGSFAVAENFTVTAGVDNLFDKAPPLVEYNATATGLANGIGANPFNAYFFDLNGRRFYIGAKVDF</sequence>
<dbReference type="AlphaFoldDB" id="A0A6I4UUI4"/>
<dbReference type="OrthoDB" id="7614575at2"/>
<evidence type="ECO:0000256" key="3">
    <source>
        <dbReference type="ARBA" id="ARBA00022452"/>
    </source>
</evidence>
<evidence type="ECO:0000256" key="8">
    <source>
        <dbReference type="ARBA" id="ARBA00023237"/>
    </source>
</evidence>
<dbReference type="PANTHER" id="PTHR47234:SF2">
    <property type="entry name" value="TONB-DEPENDENT RECEPTOR"/>
    <property type="match status" value="1"/>
</dbReference>
<evidence type="ECO:0000256" key="1">
    <source>
        <dbReference type="ARBA" id="ARBA00004571"/>
    </source>
</evidence>
<evidence type="ECO:0000256" key="4">
    <source>
        <dbReference type="ARBA" id="ARBA00022692"/>
    </source>
</evidence>
<gene>
    <name evidence="15" type="ORF">GRI75_13130</name>
</gene>
<evidence type="ECO:0000313" key="15">
    <source>
        <dbReference type="EMBL" id="MXP42582.1"/>
    </source>
</evidence>
<comment type="caution">
    <text evidence="15">The sequence shown here is derived from an EMBL/GenBank/DDBJ whole genome shotgun (WGS) entry which is preliminary data.</text>
</comment>
<evidence type="ECO:0000256" key="5">
    <source>
        <dbReference type="ARBA" id="ARBA00022729"/>
    </source>
</evidence>
<evidence type="ECO:0000313" key="16">
    <source>
        <dbReference type="Proteomes" id="UP000469159"/>
    </source>
</evidence>
<feature type="domain" description="TonB-dependent receptor-like beta-barrel" evidence="13">
    <location>
        <begin position="458"/>
        <end position="1027"/>
    </location>
</feature>
<dbReference type="Pfam" id="PF00593">
    <property type="entry name" value="TonB_dep_Rec_b-barrel"/>
    <property type="match status" value="1"/>
</dbReference>
<keyword evidence="8 9" id="KW-0998">Cell outer membrane</keyword>
<dbReference type="InterPro" id="IPR010916">
    <property type="entry name" value="TonB_box_CS"/>
</dbReference>
<keyword evidence="2 9" id="KW-0813">Transport</keyword>
<reference evidence="15 16" key="1">
    <citation type="submission" date="2019-12" db="EMBL/GenBank/DDBJ databases">
        <title>Genomic-based taxomic classification of the family Erythrobacteraceae.</title>
        <authorList>
            <person name="Xu L."/>
        </authorList>
    </citation>
    <scope>NUCLEOTIDE SEQUENCE [LARGE SCALE GENOMIC DNA]</scope>
    <source>
        <strain evidence="15 16">MCCC 1K02066</strain>
    </source>
</reference>
<dbReference type="PANTHER" id="PTHR47234">
    <property type="match status" value="1"/>
</dbReference>
<feature type="signal peptide" evidence="12">
    <location>
        <begin position="1"/>
        <end position="22"/>
    </location>
</feature>
<evidence type="ECO:0000259" key="13">
    <source>
        <dbReference type="Pfam" id="PF00593"/>
    </source>
</evidence>
<dbReference type="SUPFAM" id="SSF56935">
    <property type="entry name" value="Porins"/>
    <property type="match status" value="1"/>
</dbReference>
<accession>A0A6I4UUI4</accession>
<dbReference type="InterPro" id="IPR000531">
    <property type="entry name" value="Beta-barrel_TonB"/>
</dbReference>
<evidence type="ECO:0000256" key="9">
    <source>
        <dbReference type="PROSITE-ProRule" id="PRU01360"/>
    </source>
</evidence>
<evidence type="ECO:0000259" key="14">
    <source>
        <dbReference type="Pfam" id="PF07715"/>
    </source>
</evidence>
<dbReference type="InterPro" id="IPR036942">
    <property type="entry name" value="Beta-barrel_TonB_sf"/>
</dbReference>
<evidence type="ECO:0000256" key="10">
    <source>
        <dbReference type="PROSITE-ProRule" id="PRU10143"/>
    </source>
</evidence>
<organism evidence="15 16">
    <name type="scientific">Croceibacterium soli</name>
    <dbReference type="NCBI Taxonomy" id="1739690"/>
    <lineage>
        <taxon>Bacteria</taxon>
        <taxon>Pseudomonadati</taxon>
        <taxon>Pseudomonadota</taxon>
        <taxon>Alphaproteobacteria</taxon>
        <taxon>Sphingomonadales</taxon>
        <taxon>Erythrobacteraceae</taxon>
        <taxon>Croceibacterium</taxon>
    </lineage>
</organism>
<keyword evidence="4 9" id="KW-0812">Transmembrane</keyword>
<keyword evidence="16" id="KW-1185">Reference proteome</keyword>
<dbReference type="PROSITE" id="PS00430">
    <property type="entry name" value="TONB_DEPENDENT_REC_1"/>
    <property type="match status" value="1"/>
</dbReference>
<dbReference type="InterPro" id="IPR037066">
    <property type="entry name" value="Plug_dom_sf"/>
</dbReference>
<dbReference type="Pfam" id="PF07715">
    <property type="entry name" value="Plug"/>
    <property type="match status" value="1"/>
</dbReference>
<feature type="domain" description="TonB-dependent receptor plug" evidence="14">
    <location>
        <begin position="62"/>
        <end position="177"/>
    </location>
</feature>
<dbReference type="Proteomes" id="UP000469159">
    <property type="component" value="Unassembled WGS sequence"/>
</dbReference>
<evidence type="ECO:0000256" key="11">
    <source>
        <dbReference type="RuleBase" id="RU003357"/>
    </source>
</evidence>
<dbReference type="Gene3D" id="2.40.170.20">
    <property type="entry name" value="TonB-dependent receptor, beta-barrel domain"/>
    <property type="match status" value="1"/>
</dbReference>
<keyword evidence="7 9" id="KW-0472">Membrane</keyword>
<keyword evidence="5 12" id="KW-0732">Signal</keyword>
<dbReference type="GO" id="GO:0009279">
    <property type="term" value="C:cell outer membrane"/>
    <property type="evidence" value="ECO:0007669"/>
    <property type="project" value="UniProtKB-SubCell"/>
</dbReference>
<comment type="similarity">
    <text evidence="9 11">Belongs to the TonB-dependent receptor family.</text>
</comment>
<protein>
    <submittedName>
        <fullName evidence="15">TonB-dependent receptor</fullName>
    </submittedName>
</protein>
<evidence type="ECO:0000256" key="7">
    <source>
        <dbReference type="ARBA" id="ARBA00023136"/>
    </source>
</evidence>
<dbReference type="InterPro" id="IPR012910">
    <property type="entry name" value="Plug_dom"/>
</dbReference>
<dbReference type="EMBL" id="WTYK01000008">
    <property type="protein sequence ID" value="MXP42582.1"/>
    <property type="molecule type" value="Genomic_DNA"/>
</dbReference>
<evidence type="ECO:0000256" key="2">
    <source>
        <dbReference type="ARBA" id="ARBA00022448"/>
    </source>
</evidence>
<evidence type="ECO:0000256" key="6">
    <source>
        <dbReference type="ARBA" id="ARBA00023077"/>
    </source>
</evidence>
<evidence type="ECO:0000256" key="12">
    <source>
        <dbReference type="SAM" id="SignalP"/>
    </source>
</evidence>
<proteinExistence type="inferred from homology"/>
<keyword evidence="15" id="KW-0675">Receptor</keyword>
<comment type="subcellular location">
    <subcellularLocation>
        <location evidence="1 9">Cell outer membrane</location>
        <topology evidence="1 9">Multi-pass membrane protein</topology>
    </subcellularLocation>
</comment>
<dbReference type="Gene3D" id="2.170.130.10">
    <property type="entry name" value="TonB-dependent receptor, plug domain"/>
    <property type="match status" value="1"/>
</dbReference>
<dbReference type="PROSITE" id="PS52016">
    <property type="entry name" value="TONB_DEPENDENT_REC_3"/>
    <property type="match status" value="1"/>
</dbReference>
<name>A0A6I4UUI4_9SPHN</name>
<keyword evidence="6 10" id="KW-0798">TonB box</keyword>
<keyword evidence="3 9" id="KW-1134">Transmembrane beta strand</keyword>
<dbReference type="InterPro" id="IPR039426">
    <property type="entry name" value="TonB-dep_rcpt-like"/>
</dbReference>
<feature type="short sequence motif" description="TonB box" evidence="10">
    <location>
        <begin position="47"/>
        <end position="53"/>
    </location>
</feature>